<dbReference type="InterPro" id="IPR011008">
    <property type="entry name" value="Dimeric_a/b-barrel"/>
</dbReference>
<keyword evidence="3" id="KW-1185">Reference proteome</keyword>
<dbReference type="Gene3D" id="1.10.10.10">
    <property type="entry name" value="Winged helix-like DNA-binding domain superfamily/Winged helix DNA-binding domain"/>
    <property type="match status" value="1"/>
</dbReference>
<dbReference type="SUPFAM" id="SSF54909">
    <property type="entry name" value="Dimeric alpha+beta barrel"/>
    <property type="match status" value="1"/>
</dbReference>
<dbReference type="InterPro" id="IPR036390">
    <property type="entry name" value="WH_DNA-bd_sf"/>
</dbReference>
<dbReference type="InterPro" id="IPR019887">
    <property type="entry name" value="Tscrpt_reg_AsnC/Lrp_C"/>
</dbReference>
<gene>
    <name evidence="2" type="ORF">WIS52_04990</name>
</gene>
<feature type="domain" description="Transcription regulator AsnC/Lrp ligand binding" evidence="1">
    <location>
        <begin position="80"/>
        <end position="151"/>
    </location>
</feature>
<dbReference type="Proteomes" id="UP001494902">
    <property type="component" value="Unassembled WGS sequence"/>
</dbReference>
<dbReference type="Pfam" id="PF01037">
    <property type="entry name" value="AsnC_trans_reg"/>
    <property type="match status" value="1"/>
</dbReference>
<dbReference type="RefSeq" id="WP_349296911.1">
    <property type="nucleotide sequence ID" value="NZ_JBEDNQ010000002.1"/>
</dbReference>
<evidence type="ECO:0000313" key="2">
    <source>
        <dbReference type="EMBL" id="MEQ3549816.1"/>
    </source>
</evidence>
<protein>
    <submittedName>
        <fullName evidence="2">Lrp/AsnC family transcriptional regulator</fullName>
    </submittedName>
</protein>
<reference evidence="2 3" key="1">
    <citation type="submission" date="2024-03" db="EMBL/GenBank/DDBJ databases">
        <title>Draft genome sequence of Pseudonocardia nematodicida JCM 31783.</title>
        <authorList>
            <person name="Butdee W."/>
            <person name="Duangmal K."/>
        </authorList>
    </citation>
    <scope>NUCLEOTIDE SEQUENCE [LARGE SCALE GENOMIC DNA]</scope>
    <source>
        <strain evidence="2 3">JCM 31783</strain>
    </source>
</reference>
<evidence type="ECO:0000259" key="1">
    <source>
        <dbReference type="Pfam" id="PF01037"/>
    </source>
</evidence>
<dbReference type="PANTHER" id="PTHR30154:SF34">
    <property type="entry name" value="TRANSCRIPTIONAL REGULATOR AZLB"/>
    <property type="match status" value="1"/>
</dbReference>
<comment type="caution">
    <text evidence="2">The sequence shown here is derived from an EMBL/GenBank/DDBJ whole genome shotgun (WGS) entry which is preliminary data.</text>
</comment>
<accession>A0ABV1K6M5</accession>
<organism evidence="2 3">
    <name type="scientific">Pseudonocardia nematodicida</name>
    <dbReference type="NCBI Taxonomy" id="1206997"/>
    <lineage>
        <taxon>Bacteria</taxon>
        <taxon>Bacillati</taxon>
        <taxon>Actinomycetota</taxon>
        <taxon>Actinomycetes</taxon>
        <taxon>Pseudonocardiales</taxon>
        <taxon>Pseudonocardiaceae</taxon>
        <taxon>Pseudonocardia</taxon>
    </lineage>
</organism>
<proteinExistence type="predicted"/>
<evidence type="ECO:0000313" key="3">
    <source>
        <dbReference type="Proteomes" id="UP001494902"/>
    </source>
</evidence>
<name>A0ABV1K6M5_9PSEU</name>
<dbReference type="InterPro" id="IPR019888">
    <property type="entry name" value="Tscrpt_reg_AsnC-like"/>
</dbReference>
<dbReference type="EMBL" id="JBEDNQ010000002">
    <property type="protein sequence ID" value="MEQ3549816.1"/>
    <property type="molecule type" value="Genomic_DNA"/>
</dbReference>
<sequence length="173" mass="19011">MREILELLERDASLGHATMATMLGLPVEEVDTRVAEWERTGVIRRHRAVVDWARYEDGTPDGHVAGAGRAGAQVTAFIDVAVAPARGVGFDDVAHRISRFDEVRDCHLVSGGHDLRCTVIGPDIRAISDFVSQKLSTIDRVRSTATHFVLATHKRDGDTFAEPEPDHRLPVTP</sequence>
<dbReference type="Gene3D" id="3.30.70.920">
    <property type="match status" value="1"/>
</dbReference>
<dbReference type="SUPFAM" id="SSF46785">
    <property type="entry name" value="Winged helix' DNA-binding domain"/>
    <property type="match status" value="1"/>
</dbReference>
<dbReference type="PANTHER" id="PTHR30154">
    <property type="entry name" value="LEUCINE-RESPONSIVE REGULATORY PROTEIN"/>
    <property type="match status" value="1"/>
</dbReference>
<dbReference type="SMART" id="SM00344">
    <property type="entry name" value="HTH_ASNC"/>
    <property type="match status" value="1"/>
</dbReference>
<dbReference type="InterPro" id="IPR036388">
    <property type="entry name" value="WH-like_DNA-bd_sf"/>
</dbReference>